<dbReference type="InterPro" id="IPR026323">
    <property type="entry name" value="Exosortase-related_prot_XrtF"/>
</dbReference>
<organism evidence="9 10">
    <name type="scientific">Aequorivita viscosa</name>
    <dbReference type="NCBI Taxonomy" id="797419"/>
    <lineage>
        <taxon>Bacteria</taxon>
        <taxon>Pseudomonadati</taxon>
        <taxon>Bacteroidota</taxon>
        <taxon>Flavobacteriia</taxon>
        <taxon>Flavobacteriales</taxon>
        <taxon>Flavobacteriaceae</taxon>
        <taxon>Aequorivita</taxon>
    </lineage>
</organism>
<evidence type="ECO:0000313" key="10">
    <source>
        <dbReference type="Proteomes" id="UP000184172"/>
    </source>
</evidence>
<dbReference type="GO" id="GO:0005886">
    <property type="term" value="C:plasma membrane"/>
    <property type="evidence" value="ECO:0007669"/>
    <property type="project" value="UniProtKB-SubCell"/>
</dbReference>
<evidence type="ECO:0000256" key="3">
    <source>
        <dbReference type="ARBA" id="ARBA00022670"/>
    </source>
</evidence>
<gene>
    <name evidence="9" type="ORF">SAMN04487908_11920</name>
</gene>
<feature type="transmembrane region" description="Helical" evidence="8">
    <location>
        <begin position="154"/>
        <end position="172"/>
    </location>
</feature>
<feature type="transmembrane region" description="Helical" evidence="8">
    <location>
        <begin position="12"/>
        <end position="32"/>
    </location>
</feature>
<dbReference type="Pfam" id="PF09721">
    <property type="entry name" value="Exosortase_EpsH"/>
    <property type="match status" value="1"/>
</dbReference>
<dbReference type="AlphaFoldDB" id="A0A1M6K337"/>
<keyword evidence="6 8" id="KW-1133">Transmembrane helix</keyword>
<feature type="transmembrane region" description="Helical" evidence="8">
    <location>
        <begin position="84"/>
        <end position="109"/>
    </location>
</feature>
<evidence type="ECO:0000256" key="2">
    <source>
        <dbReference type="ARBA" id="ARBA00022475"/>
    </source>
</evidence>
<keyword evidence="7 8" id="KW-0472">Membrane</keyword>
<dbReference type="Proteomes" id="UP000184172">
    <property type="component" value="Unassembled WGS sequence"/>
</dbReference>
<dbReference type="RefSeq" id="WP_234946488.1">
    <property type="nucleotide sequence ID" value="NZ_FNNS01000007.1"/>
</dbReference>
<keyword evidence="5" id="KW-0378">Hydrolase</keyword>
<evidence type="ECO:0000256" key="6">
    <source>
        <dbReference type="ARBA" id="ARBA00022989"/>
    </source>
</evidence>
<dbReference type="GO" id="GO:0006508">
    <property type="term" value="P:proteolysis"/>
    <property type="evidence" value="ECO:0007669"/>
    <property type="project" value="UniProtKB-KW"/>
</dbReference>
<dbReference type="NCBIfam" id="TIGR04128">
    <property type="entry name" value="exoso_Fjoh_1448"/>
    <property type="match status" value="1"/>
</dbReference>
<evidence type="ECO:0000313" key="9">
    <source>
        <dbReference type="EMBL" id="SHJ53368.1"/>
    </source>
</evidence>
<protein>
    <submittedName>
        <fullName evidence="9">Exosortase family protein XrtF</fullName>
    </submittedName>
</protein>
<dbReference type="InterPro" id="IPR026392">
    <property type="entry name" value="Exo/Archaeosortase_dom"/>
</dbReference>
<evidence type="ECO:0000256" key="4">
    <source>
        <dbReference type="ARBA" id="ARBA00022692"/>
    </source>
</evidence>
<reference evidence="10" key="1">
    <citation type="submission" date="2016-11" db="EMBL/GenBank/DDBJ databases">
        <authorList>
            <person name="Varghese N."/>
            <person name="Submissions S."/>
        </authorList>
    </citation>
    <scope>NUCLEOTIDE SEQUENCE [LARGE SCALE GENOMIC DNA]</scope>
    <source>
        <strain evidence="10">DSM 26349</strain>
    </source>
</reference>
<dbReference type="STRING" id="797419.SAMN05216556_10797"/>
<evidence type="ECO:0000256" key="7">
    <source>
        <dbReference type="ARBA" id="ARBA00023136"/>
    </source>
</evidence>
<feature type="transmembrane region" description="Helical" evidence="8">
    <location>
        <begin position="116"/>
        <end position="142"/>
    </location>
</feature>
<accession>A0A1M6K337</accession>
<name>A0A1M6K337_9FLAO</name>
<evidence type="ECO:0000256" key="1">
    <source>
        <dbReference type="ARBA" id="ARBA00004651"/>
    </source>
</evidence>
<comment type="subcellular location">
    <subcellularLocation>
        <location evidence="1">Cell membrane</location>
        <topology evidence="1">Multi-pass membrane protein</topology>
    </subcellularLocation>
</comment>
<keyword evidence="2" id="KW-1003">Cell membrane</keyword>
<evidence type="ECO:0000256" key="8">
    <source>
        <dbReference type="SAM" id="Phobius"/>
    </source>
</evidence>
<keyword evidence="10" id="KW-1185">Reference proteome</keyword>
<sequence>MKELFKKYKSVIQFLAIFLGTYLILSALYAYYLKVSVTGGFYPDYITNLVARQSAALLEAFGYVANLQVDTVRKGVLIIIENNYAVNIVEGCNAASVIILFVSFIISFAEKFKKTFLFLLAGAVLIYVVNIIRIALLTVALYKYPEYQEELHSVVFPAVIYGMVFILWIVWVKTLNSKPAK</sequence>
<dbReference type="GO" id="GO:0008233">
    <property type="term" value="F:peptidase activity"/>
    <property type="evidence" value="ECO:0007669"/>
    <property type="project" value="UniProtKB-KW"/>
</dbReference>
<dbReference type="InterPro" id="IPR019127">
    <property type="entry name" value="Exosortase"/>
</dbReference>
<proteinExistence type="predicted"/>
<dbReference type="EMBL" id="FQYV01000019">
    <property type="protein sequence ID" value="SHJ53368.1"/>
    <property type="molecule type" value="Genomic_DNA"/>
</dbReference>
<keyword evidence="3" id="KW-0645">Protease</keyword>
<dbReference type="NCBIfam" id="TIGR04178">
    <property type="entry name" value="exo_archaeo"/>
    <property type="match status" value="1"/>
</dbReference>
<evidence type="ECO:0000256" key="5">
    <source>
        <dbReference type="ARBA" id="ARBA00022801"/>
    </source>
</evidence>
<keyword evidence="4 8" id="KW-0812">Transmembrane</keyword>